<organism evidence="9 10">
    <name type="scientific">Flavobacterium fructosi</name>
    <dbReference type="NCBI Taxonomy" id="3230416"/>
    <lineage>
        <taxon>Bacteria</taxon>
        <taxon>Pseudomonadati</taxon>
        <taxon>Bacteroidota</taxon>
        <taxon>Flavobacteriia</taxon>
        <taxon>Flavobacteriales</taxon>
        <taxon>Flavobacteriaceae</taxon>
        <taxon>Flavobacterium</taxon>
    </lineage>
</organism>
<keyword evidence="6 7" id="KW-0408">Iron</keyword>
<feature type="binding site" evidence="7">
    <location>
        <position position="183"/>
    </location>
    <ligand>
        <name>4-imidazolone-5-propanoate</name>
        <dbReference type="ChEBI" id="CHEBI:77893"/>
    </ligand>
</feature>
<dbReference type="SUPFAM" id="SSF51556">
    <property type="entry name" value="Metallo-dependent hydrolases"/>
    <property type="match status" value="1"/>
</dbReference>
<proteinExistence type="inferred from homology"/>
<accession>A0ABW6HRG2</accession>
<sequence>MITLIINIKELLQIRDSSILKVSGAEMAILPTIKNAYLVIQNGLISDFGSMDDLPNINPEKCIDADGKIVLPSWCDSHTHIVYAGNREQEFVDRINGLTYEEIANRGGGILNSATKLNEATEDEIYDQSKNRLEEVISLGTGAVEIKSGYGLTVDGELKMLRVIQRLAQNYPITIKATFLGAHAFPLVYKEDHKGYIDLIINKMLPEIAKNKLADYIDVFCETGYFTVEETEQIMEAGIRFGLKPKIHVNQFNSIRGIQAGVKHNALSVDHLEIMKPEDIEALKNTDTMPVALPSCSYFLSIAYTPAREMIAAGLPLALATDYNPGSTPSGNMNFVVATACIKMKMTPEEAINAATLNGAYAMGISETHGSISIGKKANLIITKPISSYYQLPYAFGSNLIDIVILEGEIIA</sequence>
<comment type="pathway">
    <text evidence="7">Amino-acid degradation; L-histidine degradation into L-glutamate; N-formimidoyl-L-glutamate from L-histidine: step 3/3.</text>
</comment>
<dbReference type="GO" id="GO:0050480">
    <property type="term" value="F:imidazolonepropionase activity"/>
    <property type="evidence" value="ECO:0007669"/>
    <property type="project" value="UniProtKB-EC"/>
</dbReference>
<keyword evidence="3 7" id="KW-0378">Hydrolase</keyword>
<dbReference type="Proteomes" id="UP001600039">
    <property type="component" value="Unassembled WGS sequence"/>
</dbReference>
<dbReference type="InterPro" id="IPR005920">
    <property type="entry name" value="HutI"/>
</dbReference>
<evidence type="ECO:0000259" key="8">
    <source>
        <dbReference type="Pfam" id="PF01979"/>
    </source>
</evidence>
<dbReference type="Pfam" id="PF01979">
    <property type="entry name" value="Amidohydro_1"/>
    <property type="match status" value="1"/>
</dbReference>
<dbReference type="Gene3D" id="3.20.20.140">
    <property type="entry name" value="Metal-dependent hydrolases"/>
    <property type="match status" value="1"/>
</dbReference>
<feature type="binding site" evidence="7">
    <location>
        <position position="80"/>
    </location>
    <ligand>
        <name>Zn(2+)</name>
        <dbReference type="ChEBI" id="CHEBI:29105"/>
    </ligand>
</feature>
<dbReference type="HAMAP" id="MF_00372">
    <property type="entry name" value="HutI"/>
    <property type="match status" value="1"/>
</dbReference>
<comment type="caution">
    <text evidence="9">The sequence shown here is derived from an EMBL/GenBank/DDBJ whole genome shotgun (WGS) entry which is preliminary data.</text>
</comment>
<feature type="binding site" evidence="7">
    <location>
        <position position="327"/>
    </location>
    <ligand>
        <name>4-imidazolone-5-propanoate</name>
        <dbReference type="ChEBI" id="CHEBI:77893"/>
    </ligand>
</feature>
<protein>
    <recommendedName>
        <fullName evidence="1 7">Imidazolonepropionase</fullName>
        <ecNumber evidence="1 7">3.5.2.7</ecNumber>
    </recommendedName>
    <alternativeName>
        <fullName evidence="7">Imidazolone-5-propionate hydrolase</fullName>
    </alternativeName>
</protein>
<feature type="binding site" evidence="7">
    <location>
        <position position="322"/>
    </location>
    <ligand>
        <name>Zn(2+)</name>
        <dbReference type="ChEBI" id="CHEBI:29105"/>
    </ligand>
</feature>
<feature type="binding site" evidence="7">
    <location>
        <position position="248"/>
    </location>
    <ligand>
        <name>Zn(2+)</name>
        <dbReference type="ChEBI" id="CHEBI:29105"/>
    </ligand>
</feature>
<feature type="binding site" evidence="7">
    <location>
        <position position="150"/>
    </location>
    <ligand>
        <name>N-formimidoyl-L-glutamate</name>
        <dbReference type="ChEBI" id="CHEBI:58928"/>
    </ligand>
</feature>
<keyword evidence="10" id="KW-1185">Reference proteome</keyword>
<comment type="cofactor">
    <cofactor evidence="7">
        <name>Zn(2+)</name>
        <dbReference type="ChEBI" id="CHEBI:29105"/>
    </cofactor>
    <cofactor evidence="7">
        <name>Fe(3+)</name>
        <dbReference type="ChEBI" id="CHEBI:29034"/>
    </cofactor>
    <text evidence="7">Binds 1 zinc or iron ion per subunit.</text>
</comment>
<dbReference type="RefSeq" id="WP_379858986.1">
    <property type="nucleotide sequence ID" value="NZ_JBHZQA010000012.1"/>
</dbReference>
<dbReference type="InterPro" id="IPR032466">
    <property type="entry name" value="Metal_Hydrolase"/>
</dbReference>
<dbReference type="InterPro" id="IPR011059">
    <property type="entry name" value="Metal-dep_hydrolase_composite"/>
</dbReference>
<evidence type="ECO:0000256" key="1">
    <source>
        <dbReference type="ARBA" id="ARBA00012864"/>
    </source>
</evidence>
<dbReference type="EC" id="3.5.2.7" evidence="1 7"/>
<dbReference type="SUPFAM" id="SSF51338">
    <property type="entry name" value="Composite domain of metallo-dependent hydrolases"/>
    <property type="match status" value="1"/>
</dbReference>
<comment type="catalytic activity">
    <reaction evidence="7">
        <text>4-imidazolone-5-propanoate + H2O = N-formimidoyl-L-glutamate</text>
        <dbReference type="Rhea" id="RHEA:23660"/>
        <dbReference type="ChEBI" id="CHEBI:15377"/>
        <dbReference type="ChEBI" id="CHEBI:58928"/>
        <dbReference type="ChEBI" id="CHEBI:77893"/>
        <dbReference type="EC" id="3.5.2.7"/>
    </reaction>
</comment>
<evidence type="ECO:0000313" key="10">
    <source>
        <dbReference type="Proteomes" id="UP001600039"/>
    </source>
</evidence>
<comment type="function">
    <text evidence="7">Catalyzes the hydrolytic cleavage of the carbon-nitrogen bond in imidazolone-5-propanoate to yield N-formimidoyl-L-glutamate. It is the third step in the universal histidine degradation pathway.</text>
</comment>
<keyword evidence="5 7" id="KW-0862">Zinc</keyword>
<comment type="similarity">
    <text evidence="7">Belongs to the metallo-dependent hydrolases superfamily. HutI family.</text>
</comment>
<feature type="binding site" evidence="7">
    <location>
        <position position="87"/>
    </location>
    <ligand>
        <name>4-imidazolone-5-propanoate</name>
        <dbReference type="ChEBI" id="CHEBI:77893"/>
    </ligand>
</feature>
<dbReference type="Gene3D" id="2.30.40.10">
    <property type="entry name" value="Urease, subunit C, domain 1"/>
    <property type="match status" value="1"/>
</dbReference>
<feature type="binding site" evidence="7">
    <location>
        <position position="248"/>
    </location>
    <ligand>
        <name>Fe(3+)</name>
        <dbReference type="ChEBI" id="CHEBI:29034"/>
    </ligand>
</feature>
<evidence type="ECO:0000256" key="2">
    <source>
        <dbReference type="ARBA" id="ARBA00022723"/>
    </source>
</evidence>
<evidence type="ECO:0000256" key="4">
    <source>
        <dbReference type="ARBA" id="ARBA00022808"/>
    </source>
</evidence>
<comment type="subcellular location">
    <subcellularLocation>
        <location evidence="7">Cytoplasm</location>
    </subcellularLocation>
</comment>
<keyword evidence="7" id="KW-0963">Cytoplasm</keyword>
<feature type="binding site" evidence="7">
    <location>
        <position position="324"/>
    </location>
    <ligand>
        <name>N-formimidoyl-L-glutamate</name>
        <dbReference type="ChEBI" id="CHEBI:58928"/>
    </ligand>
</feature>
<feature type="binding site" evidence="7">
    <location>
        <position position="326"/>
    </location>
    <ligand>
        <name>N-formimidoyl-L-glutamate</name>
        <dbReference type="ChEBI" id="CHEBI:58928"/>
    </ligand>
</feature>
<dbReference type="EMBL" id="JBHZQA010000012">
    <property type="protein sequence ID" value="MFE3849238.1"/>
    <property type="molecule type" value="Genomic_DNA"/>
</dbReference>
<evidence type="ECO:0000256" key="6">
    <source>
        <dbReference type="ARBA" id="ARBA00023004"/>
    </source>
</evidence>
<name>A0ABW6HRG2_9FLAO</name>
<feature type="domain" description="Amidohydrolase-related" evidence="8">
    <location>
        <begin position="69"/>
        <end position="410"/>
    </location>
</feature>
<reference evidence="9 10" key="1">
    <citation type="submission" date="2024-06" db="EMBL/GenBank/DDBJ databases">
        <title>Flavobacterium spp. isolated from glacier.</title>
        <authorList>
            <person name="Han D."/>
        </authorList>
    </citation>
    <scope>NUCLEOTIDE SEQUENCE [LARGE SCALE GENOMIC DNA]</scope>
    <source>
        <strain evidence="9 10">LB3P45</strain>
    </source>
</reference>
<keyword evidence="2 7" id="KW-0479">Metal-binding</keyword>
<evidence type="ECO:0000313" key="9">
    <source>
        <dbReference type="EMBL" id="MFE3849238.1"/>
    </source>
</evidence>
<dbReference type="PANTHER" id="PTHR42752:SF1">
    <property type="entry name" value="IMIDAZOLONEPROPIONASE-RELATED"/>
    <property type="match status" value="1"/>
</dbReference>
<evidence type="ECO:0000256" key="3">
    <source>
        <dbReference type="ARBA" id="ARBA00022801"/>
    </source>
</evidence>
<gene>
    <name evidence="7 9" type="primary">hutI</name>
    <name evidence="9" type="ORF">ACFX5D_14825</name>
</gene>
<feature type="binding site" evidence="7">
    <location>
        <position position="150"/>
    </location>
    <ligand>
        <name>4-imidazolone-5-propanoate</name>
        <dbReference type="ChEBI" id="CHEBI:77893"/>
    </ligand>
</feature>
<feature type="binding site" evidence="7">
    <location>
        <position position="78"/>
    </location>
    <ligand>
        <name>Zn(2+)</name>
        <dbReference type="ChEBI" id="CHEBI:29105"/>
    </ligand>
</feature>
<evidence type="ECO:0000256" key="7">
    <source>
        <dbReference type="HAMAP-Rule" id="MF_00372"/>
    </source>
</evidence>
<feature type="binding site" evidence="7">
    <location>
        <position position="78"/>
    </location>
    <ligand>
        <name>Fe(3+)</name>
        <dbReference type="ChEBI" id="CHEBI:29034"/>
    </ligand>
</feature>
<dbReference type="PANTHER" id="PTHR42752">
    <property type="entry name" value="IMIDAZOLONEPROPIONASE"/>
    <property type="match status" value="1"/>
</dbReference>
<dbReference type="NCBIfam" id="TIGR01224">
    <property type="entry name" value="hutI"/>
    <property type="match status" value="1"/>
</dbReference>
<evidence type="ECO:0000256" key="5">
    <source>
        <dbReference type="ARBA" id="ARBA00022833"/>
    </source>
</evidence>
<feature type="binding site" evidence="7">
    <location>
        <position position="322"/>
    </location>
    <ligand>
        <name>Fe(3+)</name>
        <dbReference type="ChEBI" id="CHEBI:29034"/>
    </ligand>
</feature>
<keyword evidence="4 7" id="KW-0369">Histidine metabolism</keyword>
<feature type="binding site" evidence="7">
    <location>
        <position position="80"/>
    </location>
    <ligand>
        <name>Fe(3+)</name>
        <dbReference type="ChEBI" id="CHEBI:29034"/>
    </ligand>
</feature>
<feature type="binding site" evidence="7">
    <location>
        <position position="251"/>
    </location>
    <ligand>
        <name>4-imidazolone-5-propanoate</name>
        <dbReference type="ChEBI" id="CHEBI:77893"/>
    </ligand>
</feature>
<dbReference type="InterPro" id="IPR006680">
    <property type="entry name" value="Amidohydro-rel"/>
</dbReference>